<keyword evidence="9 11" id="KW-0030">Aminoacyl-tRNA synthetase</keyword>
<comment type="similarity">
    <text evidence="3 11">Belongs to the class-I aminoacyl-tRNA synthetase family. MetG type 1 subfamily.</text>
</comment>
<feature type="short sequence motif" description="'HIGH' region" evidence="11">
    <location>
        <begin position="12"/>
        <end position="22"/>
    </location>
</feature>
<dbReference type="GO" id="GO:0005524">
    <property type="term" value="F:ATP binding"/>
    <property type="evidence" value="ECO:0007669"/>
    <property type="project" value="UniProtKB-UniRule"/>
</dbReference>
<evidence type="ECO:0000256" key="6">
    <source>
        <dbReference type="ARBA" id="ARBA00022741"/>
    </source>
</evidence>
<feature type="short sequence motif" description="'KMSKS' region" evidence="11">
    <location>
        <begin position="348"/>
        <end position="352"/>
    </location>
</feature>
<evidence type="ECO:0000256" key="10">
    <source>
        <dbReference type="ARBA" id="ARBA00047364"/>
    </source>
</evidence>
<dbReference type="EC" id="6.1.1.10" evidence="11"/>
<dbReference type="PANTHER" id="PTHR45765:SF1">
    <property type="entry name" value="METHIONINE--TRNA LIGASE, CYTOPLASMIC"/>
    <property type="match status" value="1"/>
</dbReference>
<evidence type="ECO:0000256" key="8">
    <source>
        <dbReference type="ARBA" id="ARBA00022917"/>
    </source>
</evidence>
<dbReference type="Gene3D" id="1.10.730.10">
    <property type="entry name" value="Isoleucyl-tRNA Synthetase, Domain 1"/>
    <property type="match status" value="1"/>
</dbReference>
<feature type="binding site" evidence="11">
    <location>
        <position position="144"/>
    </location>
    <ligand>
        <name>Zn(2+)</name>
        <dbReference type="ChEBI" id="CHEBI:29105"/>
    </ligand>
</feature>
<feature type="domain" description="Methionyl/Leucyl tRNA synthetase" evidence="13">
    <location>
        <begin position="6"/>
        <end position="411"/>
    </location>
</feature>
<dbReference type="HAMAP" id="MF_00098">
    <property type="entry name" value="Met_tRNA_synth_type1"/>
    <property type="match status" value="1"/>
</dbReference>
<evidence type="ECO:0000256" key="5">
    <source>
        <dbReference type="ARBA" id="ARBA00022598"/>
    </source>
</evidence>
<dbReference type="InterPro" id="IPR033911">
    <property type="entry name" value="MetRS_core"/>
</dbReference>
<dbReference type="InterPro" id="IPR029038">
    <property type="entry name" value="MetRS_Zn"/>
</dbReference>
<keyword evidence="18" id="KW-1185">Reference proteome</keyword>
<dbReference type="SUPFAM" id="SSF57770">
    <property type="entry name" value="Methionyl-tRNA synthetase (MetRS), Zn-domain"/>
    <property type="match status" value="1"/>
</dbReference>
<keyword evidence="6 11" id="KW-0547">Nucleotide-binding</keyword>
<dbReference type="Gene3D" id="3.40.50.620">
    <property type="entry name" value="HUPs"/>
    <property type="match status" value="1"/>
</dbReference>
<dbReference type="GO" id="GO:0005829">
    <property type="term" value="C:cytosol"/>
    <property type="evidence" value="ECO:0007669"/>
    <property type="project" value="TreeGrafter"/>
</dbReference>
<dbReference type="InterPro" id="IPR023458">
    <property type="entry name" value="Met-tRNA_ligase_1"/>
</dbReference>
<reference evidence="15 18" key="2">
    <citation type="submission" date="2020-01" db="EMBL/GenBank/DDBJ databases">
        <title>Insect and environment-associated Actinomycetes.</title>
        <authorList>
            <person name="Currrie C."/>
            <person name="Chevrette M."/>
            <person name="Carlson C."/>
            <person name="Stubbendieck R."/>
            <person name="Wendt-Pienkowski E."/>
        </authorList>
    </citation>
    <scope>NUCLEOTIDE SEQUENCE [LARGE SCALE GENOMIC DNA]</scope>
    <source>
        <strain evidence="15 18">SID8386</strain>
    </source>
</reference>
<keyword evidence="11" id="KW-0479">Metal-binding</keyword>
<dbReference type="FunFam" id="2.20.28.20:FF:000001">
    <property type="entry name" value="Methionine--tRNA ligase"/>
    <property type="match status" value="1"/>
</dbReference>
<evidence type="ECO:0000259" key="13">
    <source>
        <dbReference type="Pfam" id="PF09334"/>
    </source>
</evidence>
<evidence type="ECO:0000313" key="18">
    <source>
        <dbReference type="Proteomes" id="UP000470404"/>
    </source>
</evidence>
<evidence type="ECO:0000256" key="9">
    <source>
        <dbReference type="ARBA" id="ARBA00023146"/>
    </source>
</evidence>
<feature type="domain" description="Methionyl-tRNA synthetase anticodon-binding" evidence="14">
    <location>
        <begin position="422"/>
        <end position="524"/>
    </location>
</feature>
<feature type="binding site" evidence="11">
    <location>
        <position position="147"/>
    </location>
    <ligand>
        <name>Zn(2+)</name>
        <dbReference type="ChEBI" id="CHEBI:29105"/>
    </ligand>
</feature>
<evidence type="ECO:0000313" key="17">
    <source>
        <dbReference type="Proteomes" id="UP000199137"/>
    </source>
</evidence>
<dbReference type="Proteomes" id="UP000470404">
    <property type="component" value="Unassembled WGS sequence"/>
</dbReference>
<dbReference type="InterPro" id="IPR009080">
    <property type="entry name" value="tRNAsynth_Ia_anticodon-bd"/>
</dbReference>
<reference evidence="16 17" key="1">
    <citation type="submission" date="2016-10" db="EMBL/GenBank/DDBJ databases">
        <authorList>
            <person name="de Groot N.N."/>
        </authorList>
    </citation>
    <scope>NUCLEOTIDE SEQUENCE [LARGE SCALE GENOMIC DNA]</scope>
    <source>
        <strain evidence="16 17">DSM 44637</strain>
    </source>
</reference>
<dbReference type="PRINTS" id="PR01041">
    <property type="entry name" value="TRNASYNTHMET"/>
</dbReference>
<keyword evidence="7 11" id="KW-0067">ATP-binding</keyword>
<dbReference type="CDD" id="cd07957">
    <property type="entry name" value="Anticodon_Ia_Met"/>
    <property type="match status" value="1"/>
</dbReference>
<dbReference type="STRING" id="112413.SAMN05421854_109347"/>
<protein>
    <recommendedName>
        <fullName evidence="11">Methionine--tRNA ligase</fullName>
        <ecNumber evidence="11">6.1.1.10</ecNumber>
    </recommendedName>
    <alternativeName>
        <fullName evidence="11">Methionyl-tRNA synthetase</fullName>
        <shortName evidence="11">MetRS</shortName>
    </alternativeName>
</protein>
<feature type="binding site" evidence="11">
    <location>
        <position position="157"/>
    </location>
    <ligand>
        <name>Zn(2+)</name>
        <dbReference type="ChEBI" id="CHEBI:29105"/>
    </ligand>
</feature>
<dbReference type="GO" id="GO:0046872">
    <property type="term" value="F:metal ion binding"/>
    <property type="evidence" value="ECO:0007669"/>
    <property type="project" value="UniProtKB-KW"/>
</dbReference>
<evidence type="ECO:0000256" key="7">
    <source>
        <dbReference type="ARBA" id="ARBA00022840"/>
    </source>
</evidence>
<comment type="subunit">
    <text evidence="11">Monomer.</text>
</comment>
<dbReference type="GO" id="GO:0004825">
    <property type="term" value="F:methionine-tRNA ligase activity"/>
    <property type="evidence" value="ECO:0007669"/>
    <property type="project" value="UniProtKB-UniRule"/>
</dbReference>
<evidence type="ECO:0000256" key="12">
    <source>
        <dbReference type="SAM" id="MobiDB-lite"/>
    </source>
</evidence>
<comment type="function">
    <text evidence="1 11">Is required not only for elongation of protein synthesis but also for the initiation of all mRNA translation through initiator tRNA(fMet) aminoacylation.</text>
</comment>
<dbReference type="SUPFAM" id="SSF47323">
    <property type="entry name" value="Anticodon-binding domain of a subclass of class I aminoacyl-tRNA synthetases"/>
    <property type="match status" value="1"/>
</dbReference>
<evidence type="ECO:0000256" key="2">
    <source>
        <dbReference type="ARBA" id="ARBA00004496"/>
    </source>
</evidence>
<evidence type="ECO:0000313" key="16">
    <source>
        <dbReference type="EMBL" id="SFQ22011.1"/>
    </source>
</evidence>
<dbReference type="GO" id="GO:0006431">
    <property type="term" value="P:methionyl-tRNA aminoacylation"/>
    <property type="evidence" value="ECO:0007669"/>
    <property type="project" value="UniProtKB-UniRule"/>
</dbReference>
<dbReference type="EMBL" id="JAAGNC010000216">
    <property type="protein sequence ID" value="NEC62696.1"/>
    <property type="molecule type" value="Genomic_DNA"/>
</dbReference>
<dbReference type="Proteomes" id="UP000199137">
    <property type="component" value="Unassembled WGS sequence"/>
</dbReference>
<dbReference type="PANTHER" id="PTHR45765">
    <property type="entry name" value="METHIONINE--TRNA LIGASE"/>
    <property type="match status" value="1"/>
</dbReference>
<feature type="binding site" evidence="11">
    <location>
        <position position="351"/>
    </location>
    <ligand>
        <name>ATP</name>
        <dbReference type="ChEBI" id="CHEBI:30616"/>
    </ligand>
</feature>
<keyword evidence="5 11" id="KW-0436">Ligase</keyword>
<dbReference type="InterPro" id="IPR015413">
    <property type="entry name" value="Methionyl/Leucyl_tRNA_Synth"/>
</dbReference>
<proteinExistence type="inferred from homology"/>
<comment type="subcellular location">
    <subcellularLocation>
        <location evidence="2 11">Cytoplasm</location>
    </subcellularLocation>
</comment>
<organism evidence="16 17">
    <name type="scientific">Amycolatopsis rubida</name>
    <dbReference type="NCBI Taxonomy" id="112413"/>
    <lineage>
        <taxon>Bacteria</taxon>
        <taxon>Bacillati</taxon>
        <taxon>Actinomycetota</taxon>
        <taxon>Actinomycetes</taxon>
        <taxon>Pseudonocardiales</taxon>
        <taxon>Pseudonocardiaceae</taxon>
        <taxon>Amycolatopsis</taxon>
    </lineage>
</organism>
<dbReference type="AlphaFoldDB" id="A0A1I5WR20"/>
<evidence type="ECO:0000313" key="15">
    <source>
        <dbReference type="EMBL" id="NEC62696.1"/>
    </source>
</evidence>
<dbReference type="InterPro" id="IPR014758">
    <property type="entry name" value="Met-tRNA_synth"/>
</dbReference>
<dbReference type="InterPro" id="IPR014729">
    <property type="entry name" value="Rossmann-like_a/b/a_fold"/>
</dbReference>
<comment type="cofactor">
    <cofactor evidence="11">
        <name>Zn(2+)</name>
        <dbReference type="ChEBI" id="CHEBI:29105"/>
    </cofactor>
    <text evidence="11">Binds 1 zinc ion per subunit.</text>
</comment>
<evidence type="ECO:0000256" key="11">
    <source>
        <dbReference type="HAMAP-Rule" id="MF_00098"/>
    </source>
</evidence>
<accession>A0A1I5WR20</accession>
<dbReference type="InterPro" id="IPR041872">
    <property type="entry name" value="Anticodon_Met"/>
</dbReference>
<dbReference type="NCBIfam" id="TIGR00398">
    <property type="entry name" value="metG"/>
    <property type="match status" value="1"/>
</dbReference>
<keyword evidence="11" id="KW-0862">Zinc</keyword>
<evidence type="ECO:0000256" key="4">
    <source>
        <dbReference type="ARBA" id="ARBA00022490"/>
    </source>
</evidence>
<keyword evidence="4 11" id="KW-0963">Cytoplasm</keyword>
<evidence type="ECO:0000256" key="3">
    <source>
        <dbReference type="ARBA" id="ARBA00008258"/>
    </source>
</evidence>
<dbReference type="SUPFAM" id="SSF52374">
    <property type="entry name" value="Nucleotidylyl transferase"/>
    <property type="match status" value="1"/>
</dbReference>
<feature type="compositionally biased region" description="Basic and acidic residues" evidence="12">
    <location>
        <begin position="558"/>
        <end position="572"/>
    </location>
</feature>
<evidence type="ECO:0000259" key="14">
    <source>
        <dbReference type="Pfam" id="PF19303"/>
    </source>
</evidence>
<feature type="region of interest" description="Disordered" evidence="12">
    <location>
        <begin position="556"/>
        <end position="598"/>
    </location>
</feature>
<dbReference type="Pfam" id="PF09334">
    <property type="entry name" value="tRNA-synt_1g"/>
    <property type="match status" value="1"/>
</dbReference>
<evidence type="ECO:0000256" key="1">
    <source>
        <dbReference type="ARBA" id="ARBA00003314"/>
    </source>
</evidence>
<name>A0A1I5WR20_9PSEU</name>
<keyword evidence="8 11" id="KW-0648">Protein biosynthesis</keyword>
<dbReference type="Gene3D" id="2.20.28.20">
    <property type="entry name" value="Methionyl-tRNA synthetase, Zn-domain"/>
    <property type="match status" value="1"/>
</dbReference>
<comment type="catalytic activity">
    <reaction evidence="10 11">
        <text>tRNA(Met) + L-methionine + ATP = L-methionyl-tRNA(Met) + AMP + diphosphate</text>
        <dbReference type="Rhea" id="RHEA:13481"/>
        <dbReference type="Rhea" id="RHEA-COMP:9667"/>
        <dbReference type="Rhea" id="RHEA-COMP:9698"/>
        <dbReference type="ChEBI" id="CHEBI:30616"/>
        <dbReference type="ChEBI" id="CHEBI:33019"/>
        <dbReference type="ChEBI" id="CHEBI:57844"/>
        <dbReference type="ChEBI" id="CHEBI:78442"/>
        <dbReference type="ChEBI" id="CHEBI:78530"/>
        <dbReference type="ChEBI" id="CHEBI:456215"/>
        <dbReference type="EC" id="6.1.1.10"/>
    </reaction>
</comment>
<dbReference type="Pfam" id="PF19303">
    <property type="entry name" value="Anticodon_3"/>
    <property type="match status" value="1"/>
</dbReference>
<dbReference type="CDD" id="cd00814">
    <property type="entry name" value="MetRS_core"/>
    <property type="match status" value="1"/>
</dbReference>
<dbReference type="EMBL" id="FOWC01000009">
    <property type="protein sequence ID" value="SFQ22011.1"/>
    <property type="molecule type" value="Genomic_DNA"/>
</dbReference>
<feature type="binding site" evidence="11">
    <location>
        <position position="160"/>
    </location>
    <ligand>
        <name>Zn(2+)</name>
        <dbReference type="ChEBI" id="CHEBI:29105"/>
    </ligand>
</feature>
<gene>
    <name evidence="11" type="primary">metG</name>
    <name evidence="15" type="ORF">G3I59_45665</name>
    <name evidence="16" type="ORF">SAMN05421854_109347</name>
</gene>
<dbReference type="RefSeq" id="WP_067575553.1">
    <property type="nucleotide sequence ID" value="NZ_FOWC01000009.1"/>
</dbReference>
<sequence>MSTPVLTAVAWPYANGPRHIGHVSGFGVPSDVFSRYQRMAGNRVLMVSGTDEHGTPITVQADKEGMTPQQTADKYTRQIDEDLQGLGLSYDLFTRTTTGNHAAVTQEIFLALNRNGYVVPKTTRGAISPSTGRTLPDRYIEGTCPICGYDGARGDQCDNCGNQLDAAELINPKSRINGETPKFVETEHYFLDLPAFTQTLGDWLGTKTDWRPNVLNFTKNLIDDMRPRPITRDLDWGVKIPLEGWRDQPLKRFYVWFDAVIGYFSASVEWARRNGTPDAWQEWWANADARAYYFMGKDNITFHAQIWPALLLGQNGDGDHGGEPGKYGKLHLPDEIVSSEFLTMSGSKFSTSRGTVIYVHDFLREFGPDALRYFISVAGPETQDTDFTWDEFVRRTNFELANEWGNLVNRSISMAHKNNGAIPAPTEPAPADEELKALSRQAFETAGGHLARSRFKLAAAEAMRVVTAANRYLSDQEPWKLKDDPDRRDAVLHTALQVVSDANTLLTPFLPHSAQKVHEALGGTGVWAAQPELQEVEDLDLPDRVNPILTGDYQSEQAKWESKPVEVGRPLEKPTPLFTKLDPKLGETGPEWAPIVTD</sequence>